<dbReference type="Gene3D" id="1.25.10.10">
    <property type="entry name" value="Leucine-rich Repeat Variant"/>
    <property type="match status" value="8"/>
</dbReference>
<evidence type="ECO:0000256" key="1">
    <source>
        <dbReference type="ARBA" id="ARBA00007366"/>
    </source>
</evidence>
<feature type="domain" description="TOG" evidence="5">
    <location>
        <begin position="1375"/>
        <end position="1608"/>
    </location>
</feature>
<dbReference type="Pfam" id="PF23271">
    <property type="entry name" value="HEAT_GCN1"/>
    <property type="match status" value="1"/>
</dbReference>
<evidence type="ECO:0000256" key="3">
    <source>
        <dbReference type="ARBA" id="ARBA00022737"/>
    </source>
</evidence>
<dbReference type="PANTHER" id="PTHR23346">
    <property type="entry name" value="TRANSLATIONAL ACTIVATOR GCN1-RELATED"/>
    <property type="match status" value="1"/>
</dbReference>
<dbReference type="SUPFAM" id="SSF48371">
    <property type="entry name" value="ARM repeat"/>
    <property type="match status" value="3"/>
</dbReference>
<evidence type="ECO:0000256" key="2">
    <source>
        <dbReference type="ARBA" id="ARBA00022553"/>
    </source>
</evidence>
<keyword evidence="2" id="KW-0597">Phosphoprotein</keyword>
<proteinExistence type="inferred from homology"/>
<evidence type="ECO:0000259" key="5">
    <source>
        <dbReference type="SMART" id="SM01349"/>
    </source>
</evidence>
<dbReference type="RefSeq" id="XP_030848320.1">
    <property type="nucleotide sequence ID" value="XM_030992460.1"/>
</dbReference>
<dbReference type="InterPro" id="IPR021133">
    <property type="entry name" value="HEAT_type_2"/>
</dbReference>
<evidence type="ECO:0000313" key="7">
    <source>
        <dbReference type="Proteomes" id="UP000007110"/>
    </source>
</evidence>
<dbReference type="SMART" id="SM01349">
    <property type="entry name" value="TOG"/>
    <property type="match status" value="1"/>
</dbReference>
<dbReference type="OrthoDB" id="5148094at2759"/>
<feature type="repeat" description="HEAT" evidence="4">
    <location>
        <begin position="1549"/>
        <end position="1586"/>
    </location>
</feature>
<dbReference type="Pfam" id="PF24993">
    <property type="entry name" value="GNC1_N"/>
    <property type="match status" value="1"/>
</dbReference>
<feature type="repeat" description="HEAT" evidence="4">
    <location>
        <begin position="1668"/>
        <end position="1706"/>
    </location>
</feature>
<dbReference type="FunFam" id="1.25.10.10:FF:000090">
    <property type="entry name" value="eIF-2-alpha kinase activator GCN1"/>
    <property type="match status" value="1"/>
</dbReference>
<reference evidence="6" key="2">
    <citation type="submission" date="2021-01" db="UniProtKB">
        <authorList>
            <consortium name="EnsemblMetazoa"/>
        </authorList>
    </citation>
    <scope>IDENTIFICATION</scope>
</reference>
<dbReference type="FunFam" id="1.25.10.10:FF:000096">
    <property type="entry name" value="eIF-2-alpha kinase activator gcn1"/>
    <property type="match status" value="1"/>
</dbReference>
<dbReference type="PANTHER" id="PTHR23346:SF7">
    <property type="entry name" value="STALLED RIBOSOME SENSOR GCN1"/>
    <property type="match status" value="1"/>
</dbReference>
<dbReference type="Pfam" id="PF24987">
    <property type="entry name" value="HEAT_EF3_N"/>
    <property type="match status" value="2"/>
</dbReference>
<keyword evidence="3" id="KW-0677">Repeat</keyword>
<sequence length="2679" mass="292686">MATNSDGVTTLLKGFASRVACTKTKERCQILSEVRDCVSTGAVPEAAVKTICRILAQTIPVFADGASRKAVLGLIGVLCAKYRDASVKALCDIIGSYVTETKIFQGWKGTGGSPYVVLRWTCILSRQAFASSQQRSGNEWKKLVDAQATLVSAILACSRRSIHTAGYTKLKSTWKQVEGLWESSLDTAKQLDVSSHALCLIGWLLRYATETKNTEAVANQKKALLDVYIKTVFGGKVKPLVHSLEVSKWLLQHLTHPEFESSILPAIQKAMLRSPENVVQAVSYTIGGVSLDLSQYATELGKNIATQLHAKDETLRLEAISAAENLALQCSDPSAIESLSKHFFAVLGGSEGKLTVVAERTGVLSGIGGLSVNGVSGVTSVQSLVSSVMTLFMPYLQQEAHEGTMVHGLTMLSRWCSKSSTDLPPKLIQWFQKAMTQKQSTAATRNGCIRVMLNALKGDTLIHGIEIIPLLQSSLEKAQQQPNHAAMVTEALSAACLLVRLSTSDVQAENKVSFLWPVILDEKKQLLTSDKFLSVASEDALLTLVEMTERLLTDHVPLIKPGVERSYHRALVSCLIHSNWRVRKAAKQMIKKLLSTPKSAIKLSLKLLQEFRPLLNAQKPLDSCAESATPEDTGRVRPDVLVSGIKSLVPGTKEEDEIPSSQMVELAVDSLLIDTHHPLIAAVQPSLWGDIVSGLVPDLLGFISESQADILSLLLEKEKASEAAQNAMKSLAFIAPQHILPPFINQFISCLGNPGFVGITLEEFDIYRTPEGVLHDESVIEKNAEKLDIGSMKRENKAYSYKEQLLEIELKKEIERERAQKGIKVEVKLTKKQEEAKKVQLAKEGEIRKKLQELNDEIEPASKLLVAAVKGNPYGLRKHIPTLINNIFTLSSSPIAAPHLAQVFLALADCAFEADQRTLADTVSYCTLRLSKPACPIAENWCTMKLPTMVINTILKLHGGKDDEDIDDGDDFLSMGSATVFPAPSFAYFFRLLHQVLYDGGVVVKKDEKNVKRALAILSSHCNLRSSMEEEEESDVIDESGPELLPRHEMLSLLFRLIGIGGVQQQRVADEAIVELCRSASGDMGCTVAETDEIDVILKAMTSPVLEVRVATLKGLRELLLVLPTQDSDDPQGMRIAQRIWCARKDVDIEVRTLADEVWTDGNFKGSPELCTMLLDDVIHDIAVIRQSGAAALSAILAENPEELDKVMSILFKKYQEKLVIPAPVMDTLGRVISESPPDQYDARCGIAIALSEIAPHLLMRHVPELFRFLVPKGLGDRNAEVQKEMLNAGMAAIIQQGKPNVATLLPLFEKFMDEAPDSSSYDTVRQSVIILMGSLARHLEKEDPKVKPIVGKLIEALSTPSQPVQQAVAACLPPLVPAIKKDAPGIVKELLKLLLESENFGERKGAAYGLAGMVKGLGILSLKQLEIMSTLQSAIQDKKNFRKREGALFAFEMLCSMLGRLFEPYVVHVIPHLLLCFGDSNQYVRDATDDTSRAVMSKLSGHGVKLVLPSLLAALEEDSWRTKAGSVELLGNMAYCAPKQLSSCLPSIVPKLTEVLTDSHAKVQKAGAQALKQIGNVIRNPEIQAIVPRLLEALSNPSQQTASCLKILLDTKFVHFIDAPSLALIMPVVQRSFQDRSTETKKMACQIIGNMYSLTDQKDLAPYLPSVMPGLKSSLLDPVPDVRKVSARALGAMVKGMGESSFDDLLPWLMEKLTSEQNSVDRSGAAQGLSEVIAGMGLQKLEKFMPDLVKTAETPDIASHVRDGYIMMFIYLPGTFGDKFAPFVGPCISPLLVGLADESEYVRDTALRAGQRIINLYAETAVNVFLPELEKGLFDDNWRIRYSSVQLLGDLLYRISGVTGKMTTVGDDDDNFGTEHSTKAIITILGAERRNRVFAGLYMGRSDTALMVRQAALHVWKVVVVNTPRTLKDILSTLFTLLLGCLASTSYDKRQVAARTLGDLVRKLGDRVLPEMIPVLEKGLDSAQSDQRQGVCIGLSEIINSTSREQVVTYVESLVTTVKRALVDPLQEVREAAARTFDSLHSSIGHKALEEILPELLSQLSDEEKGTYALDGLKQVMAVKNRVVLPFLIPKLIAPPVNTGVLAILSEVAGDSLTKHLAKILNALMSAVEECVGTEREQEALKHCQRVVMSVQDLPGQQIIIDELLQKLKGDNAGLRLAASTLLQVYCSKTSCSYSDYVPQLQRALIQSFNDPEPRVLEMSWEALNAVTKSLSAAEQMGHIESVRRAVRYATEDCKQEDLPGFCLPKKGITPILPYFREGILSGSPEVKELAALALGEVVQRTSIAALKPQVVAITGPLIRVLGDRFAWNVKVAILQTLGLLIAKVGVLLKAFLPQLQTTFIRGLTDANRAVRLEAAAALGKLVVIHAKVDPLFTELHNGIKNTDNDTGVRETMLQALKGAIAGAGTKIGDANKKALQTTLISNLSSSEGNIRISSSGCLGALCKFLSDEDFEDILNNRLLVNEPNQNWMLHHSCALALSVTLKDAPERVTADGLSAKVLEVIIKNSLNDRIPVCVAGVRGMGFYMKHCIATGEQVPQSLLSAMVKCFNHSSSDIKMAAAQMINHAAMTTEAPLDMSIVRGILVVLVSNTKDKNTAVQADSEWALVALLKLKHGDEFLQEVLKSLDSVPASNLNDCLKRLRKVASQNVPNFEFDETVLR</sequence>
<dbReference type="InterPro" id="IPR034085">
    <property type="entry name" value="TOG"/>
</dbReference>
<dbReference type="Pfam" id="PF24984">
    <property type="entry name" value="HEAT_EF3_GNC1"/>
    <property type="match status" value="1"/>
</dbReference>
<dbReference type="GO" id="GO:0005829">
    <property type="term" value="C:cytosol"/>
    <property type="evidence" value="ECO:0000318"/>
    <property type="project" value="GO_Central"/>
</dbReference>
<reference evidence="7" key="1">
    <citation type="submission" date="2015-02" db="EMBL/GenBank/DDBJ databases">
        <title>Genome sequencing for Strongylocentrotus purpuratus.</title>
        <authorList>
            <person name="Murali S."/>
            <person name="Liu Y."/>
            <person name="Vee V."/>
            <person name="English A."/>
            <person name="Wang M."/>
            <person name="Skinner E."/>
            <person name="Han Y."/>
            <person name="Muzny D.M."/>
            <person name="Worley K.C."/>
            <person name="Gibbs R.A."/>
        </authorList>
    </citation>
    <scope>NUCLEOTIDE SEQUENCE</scope>
</reference>
<keyword evidence="7" id="KW-1185">Reference proteome</keyword>
<dbReference type="PROSITE" id="PS50077">
    <property type="entry name" value="HEAT_REPEAT"/>
    <property type="match status" value="3"/>
</dbReference>
<dbReference type="InterPro" id="IPR057546">
    <property type="entry name" value="HEAT_GCN1"/>
</dbReference>
<dbReference type="OMA" id="KYATQRG"/>
<evidence type="ECO:0000313" key="6">
    <source>
        <dbReference type="EnsemblMetazoa" id="XP_030848320"/>
    </source>
</evidence>
<dbReference type="EnsemblMetazoa" id="XM_030992460">
    <property type="protein sequence ID" value="XP_030848320"/>
    <property type="gene ID" value="LOC583423"/>
</dbReference>
<comment type="similarity">
    <text evidence="1">Belongs to the GCN1 family.</text>
</comment>
<evidence type="ECO:0000256" key="4">
    <source>
        <dbReference type="PROSITE-ProRule" id="PRU00103"/>
    </source>
</evidence>
<dbReference type="KEGG" id="spu:583423"/>
<dbReference type="GeneID" id="583423"/>
<dbReference type="InterPro" id="IPR016024">
    <property type="entry name" value="ARM-type_fold"/>
</dbReference>
<dbReference type="InterPro" id="IPR056810">
    <property type="entry name" value="GNC1-like_N"/>
</dbReference>
<dbReference type="Proteomes" id="UP000007110">
    <property type="component" value="Unassembled WGS sequence"/>
</dbReference>
<dbReference type="GO" id="GO:0019887">
    <property type="term" value="F:protein kinase regulator activity"/>
    <property type="evidence" value="ECO:0000318"/>
    <property type="project" value="GO_Central"/>
</dbReference>
<accession>A0A7M7PCD4</accession>
<dbReference type="FunFam" id="1.25.10.10:FF:000162">
    <property type="entry name" value="GCN1, eIF2 alpha kinase activator homolog"/>
    <property type="match status" value="1"/>
</dbReference>
<dbReference type="GO" id="GO:0034198">
    <property type="term" value="P:cellular response to amino acid starvation"/>
    <property type="evidence" value="ECO:0000318"/>
    <property type="project" value="GO_Central"/>
</dbReference>
<organism evidence="6 7">
    <name type="scientific">Strongylocentrotus purpuratus</name>
    <name type="common">Purple sea urchin</name>
    <dbReference type="NCBI Taxonomy" id="7668"/>
    <lineage>
        <taxon>Eukaryota</taxon>
        <taxon>Metazoa</taxon>
        <taxon>Echinodermata</taxon>
        <taxon>Eleutherozoa</taxon>
        <taxon>Echinozoa</taxon>
        <taxon>Echinoidea</taxon>
        <taxon>Euechinoidea</taxon>
        <taxon>Echinacea</taxon>
        <taxon>Camarodonta</taxon>
        <taxon>Echinidea</taxon>
        <taxon>Strongylocentrotidae</taxon>
        <taxon>Strongylocentrotus</taxon>
    </lineage>
</organism>
<feature type="repeat" description="HEAT" evidence="4">
    <location>
        <begin position="2015"/>
        <end position="2052"/>
    </location>
</feature>
<protein>
    <recommendedName>
        <fullName evidence="5">TOG domain-containing protein</fullName>
    </recommendedName>
</protein>
<dbReference type="InterPro" id="IPR011989">
    <property type="entry name" value="ARM-like"/>
</dbReference>
<name>A0A7M7PCD4_STRPU</name>
<dbReference type="GO" id="GO:0006417">
    <property type="term" value="P:regulation of translation"/>
    <property type="evidence" value="ECO:0000318"/>
    <property type="project" value="GO_Central"/>
</dbReference>
<dbReference type="Pfam" id="PF25801">
    <property type="entry name" value="HEAT_GCN1_C_2"/>
    <property type="match status" value="1"/>
</dbReference>
<dbReference type="InParanoid" id="A0A7M7PCD4"/>